<evidence type="ECO:0000256" key="1">
    <source>
        <dbReference type="SAM" id="SignalP"/>
    </source>
</evidence>
<dbReference type="NCBIfam" id="TIGR04183">
    <property type="entry name" value="Por_Secre_tail"/>
    <property type="match status" value="1"/>
</dbReference>
<feature type="domain" description="Fibrobacter succinogenes major paralogous" evidence="2">
    <location>
        <begin position="227"/>
        <end position="419"/>
    </location>
</feature>
<accession>A0A4R6GL94</accession>
<dbReference type="Proteomes" id="UP000294848">
    <property type="component" value="Unassembled WGS sequence"/>
</dbReference>
<sequence>MKKKIFLFVTLMFVLSNLIGQDVILTFNSADPVNSIDSIKAINIETGDIELVTGTNTINLSSSVTGMEVVPANYEAVAVYPNPFENLTVLEFYSSQRDVVGISLMDSYGRIVAKKEQNITSGNHKFNLSVANEGVYILSVSGNENKFSRKLISLKSNSASNRIEYNGYSSITPKEKSTKIAAGGLLFFYVYSGENITKIADSPTESKTYEVEFYECKDADGNSYPVIKVGTQWWMAENLKTTSYGNGDDIPNVIKDNEWRTLTTGAYCNYNNDDEFVDVYGRLYNWYAVNDSRKMAPEGWHIPSDEEWTILTNRLGGEFVAGGKLKEIGIAHWVSPNTDATDSIGFQGLPGGLRNPGWGNVSNPSSGGDFKSIGEEGHWHSSSEYDSRSIHRRFLRYDGSYIAKWDPYPKESGFSVRCIIDQ</sequence>
<evidence type="ECO:0000313" key="4">
    <source>
        <dbReference type="EMBL" id="TDN95687.1"/>
    </source>
</evidence>
<evidence type="ECO:0000313" key="5">
    <source>
        <dbReference type="Proteomes" id="UP000294848"/>
    </source>
</evidence>
<dbReference type="EMBL" id="SNWI01000014">
    <property type="protein sequence ID" value="TDN95687.1"/>
    <property type="molecule type" value="Genomic_DNA"/>
</dbReference>
<comment type="caution">
    <text evidence="4">The sequence shown here is derived from an EMBL/GenBank/DDBJ whole genome shotgun (WGS) entry which is preliminary data.</text>
</comment>
<dbReference type="Pfam" id="PF09603">
    <property type="entry name" value="Fib_succ_major"/>
    <property type="match status" value="1"/>
</dbReference>
<dbReference type="Pfam" id="PF18962">
    <property type="entry name" value="Por_Secre_tail"/>
    <property type="match status" value="1"/>
</dbReference>
<evidence type="ECO:0000259" key="3">
    <source>
        <dbReference type="Pfam" id="PF18962"/>
    </source>
</evidence>
<dbReference type="AlphaFoldDB" id="A0A4R6GL94"/>
<dbReference type="NCBIfam" id="TIGR02145">
    <property type="entry name" value="Fib_succ_major"/>
    <property type="match status" value="1"/>
</dbReference>
<feature type="domain" description="Secretion system C-terminal sorting" evidence="3">
    <location>
        <begin position="79"/>
        <end position="152"/>
    </location>
</feature>
<protein>
    <submittedName>
        <fullName evidence="4">Uncharacterized protein (TIGR02145 family)/predicted secreted protein (Por secretion system target)</fullName>
    </submittedName>
</protein>
<dbReference type="RefSeq" id="WP_133467021.1">
    <property type="nucleotide sequence ID" value="NZ_SNWI01000014.1"/>
</dbReference>
<dbReference type="InterPro" id="IPR011871">
    <property type="entry name" value="Fib_succ_major"/>
</dbReference>
<evidence type="ECO:0000259" key="2">
    <source>
        <dbReference type="Pfam" id="PF09603"/>
    </source>
</evidence>
<dbReference type="InterPro" id="IPR026444">
    <property type="entry name" value="Secre_tail"/>
</dbReference>
<feature type="signal peptide" evidence="1">
    <location>
        <begin position="1"/>
        <end position="20"/>
    </location>
</feature>
<feature type="chain" id="PRO_5020577938" evidence="1">
    <location>
        <begin position="21"/>
        <end position="422"/>
    </location>
</feature>
<organism evidence="4 5">
    <name type="scientific">Sunxiuqinia elliptica</name>
    <dbReference type="NCBI Taxonomy" id="655355"/>
    <lineage>
        <taxon>Bacteria</taxon>
        <taxon>Pseudomonadati</taxon>
        <taxon>Bacteroidota</taxon>
        <taxon>Bacteroidia</taxon>
        <taxon>Marinilabiliales</taxon>
        <taxon>Prolixibacteraceae</taxon>
        <taxon>Sunxiuqinia</taxon>
    </lineage>
</organism>
<name>A0A4R6GL94_9BACT</name>
<dbReference type="OrthoDB" id="9805760at2"/>
<keyword evidence="1" id="KW-0732">Signal</keyword>
<reference evidence="4 5" key="1">
    <citation type="submission" date="2019-03" db="EMBL/GenBank/DDBJ databases">
        <title>Freshwater and sediment microbial communities from various areas in North America, analyzing microbe dynamics in response to fracking.</title>
        <authorList>
            <person name="Lamendella R."/>
        </authorList>
    </citation>
    <scope>NUCLEOTIDE SEQUENCE [LARGE SCALE GENOMIC DNA]</scope>
    <source>
        <strain evidence="4 5">114D</strain>
    </source>
</reference>
<proteinExistence type="predicted"/>
<gene>
    <name evidence="4" type="ORF">DET52_1147</name>
</gene>